<evidence type="ECO:0000313" key="2">
    <source>
        <dbReference type="Proteomes" id="UP000230273"/>
    </source>
</evidence>
<name>A0A2G9YW56_9BACT</name>
<dbReference type="Proteomes" id="UP000230273">
    <property type="component" value="Unassembled WGS sequence"/>
</dbReference>
<dbReference type="EMBL" id="PCRP01000055">
    <property type="protein sequence ID" value="PIP23440.1"/>
    <property type="molecule type" value="Genomic_DNA"/>
</dbReference>
<comment type="caution">
    <text evidence="1">The sequence shown here is derived from an EMBL/GenBank/DDBJ whole genome shotgun (WGS) entry which is preliminary data.</text>
</comment>
<protein>
    <submittedName>
        <fullName evidence="1">Uncharacterized protein</fullName>
    </submittedName>
</protein>
<gene>
    <name evidence="1" type="ORF">COX36_03345</name>
</gene>
<reference evidence="1 2" key="1">
    <citation type="submission" date="2017-09" db="EMBL/GenBank/DDBJ databases">
        <title>Depth-based differentiation of microbial function through sediment-hosted aquifers and enrichment of novel symbionts in the deep terrestrial subsurface.</title>
        <authorList>
            <person name="Probst A.J."/>
            <person name="Ladd B."/>
            <person name="Jarett J.K."/>
            <person name="Geller-Mcgrath D.E."/>
            <person name="Sieber C.M."/>
            <person name="Emerson J.B."/>
            <person name="Anantharaman K."/>
            <person name="Thomas B.C."/>
            <person name="Malmstrom R."/>
            <person name="Stieglmeier M."/>
            <person name="Klingl A."/>
            <person name="Woyke T."/>
            <person name="Ryan C.M."/>
            <person name="Banfield J.F."/>
        </authorList>
    </citation>
    <scope>NUCLEOTIDE SEQUENCE [LARGE SCALE GENOMIC DNA]</scope>
    <source>
        <strain evidence="1">CG23_combo_of_CG06-09_8_20_14_all_38_19</strain>
    </source>
</reference>
<proteinExistence type="predicted"/>
<evidence type="ECO:0000313" key="1">
    <source>
        <dbReference type="EMBL" id="PIP23440.1"/>
    </source>
</evidence>
<sequence length="110" mass="12708">MNRQLLLRQATSILRKDLGRIGKRGSRIHDNTAEDNVHRLRTIEGGICRSCVNLHIKFFHKDGKERIDLRCHRGFSPLELYRGTKFGKEAHCDGFLKIESDLLQTSKPTH</sequence>
<organism evidence="1 2">
    <name type="scientific">Candidatus Nealsonbacteria bacterium CG23_combo_of_CG06-09_8_20_14_all_38_19</name>
    <dbReference type="NCBI Taxonomy" id="1974721"/>
    <lineage>
        <taxon>Bacteria</taxon>
        <taxon>Candidatus Nealsoniibacteriota</taxon>
    </lineage>
</organism>
<dbReference type="AlphaFoldDB" id="A0A2G9YW56"/>
<accession>A0A2G9YW56</accession>